<dbReference type="InterPro" id="IPR002104">
    <property type="entry name" value="Integrase_catalytic"/>
</dbReference>
<dbReference type="Pfam" id="PF00589">
    <property type="entry name" value="Phage_integrase"/>
    <property type="match status" value="1"/>
</dbReference>
<evidence type="ECO:0000256" key="5">
    <source>
        <dbReference type="PROSITE-ProRule" id="PRU01248"/>
    </source>
</evidence>
<evidence type="ECO:0000256" key="4">
    <source>
        <dbReference type="ARBA" id="ARBA00023172"/>
    </source>
</evidence>
<sequence>MAVEHKKTSCKDLFFRDTDDGDIIYYILKPQKNSKEDKEKIIGKKSEGITEEEMCEKWIKKLRPRERYATSKTGVFWRHCTTNGKDDKTYYITYKVQDEQNPAKTKTVETVVGKHSQNVRVAYAHQKYIETVNNLKTGEPVPIKRKKKKYYTLQDAFNEYIKHTKNEKKTWKKDEEIYTNHLAKFHNTELVSLTQADFNDLKNEKLKTHSKRTVQYILAVARQIINYAIAHSKDKEVQRYVNPVANGKVKIKKLNNENTAFFTYEQMETLLKELEKYKLSSSLTYQLTIALLHTGARFSEVATLTWDDINIKEKTFYFKSTKEGNERHVSMSPQLESIIKELPKRGSLVFTTPRGTQILQMPDSWQRTVDKLFPENVITVQRTKDGIMLELSDTDRELLEKQTKKRLTVHSLRHTHASWMAMSGNFTLLEIRDELGHKTTKMTERYAHLMPEARHQKVSALFEKF</sequence>
<dbReference type="PANTHER" id="PTHR30349:SF41">
    <property type="entry name" value="INTEGRASE_RECOMBINASE PROTEIN MJ0367-RELATED"/>
    <property type="match status" value="1"/>
</dbReference>
<dbReference type="InterPro" id="IPR011010">
    <property type="entry name" value="DNA_brk_join_enz"/>
</dbReference>
<reference evidence="9" key="1">
    <citation type="submission" date="2019-06" db="EMBL/GenBank/DDBJ databases">
        <title>Sulfurimonas gotlandica sp. nov., a chemoautotrophic and psychrotolerant epsilonproteobacterium isolated from a pelagic redoxcline, and an emended description of the genus Sulfurimonas.</title>
        <authorList>
            <person name="Wang S."/>
            <person name="Jiang L."/>
            <person name="Shao Z."/>
        </authorList>
    </citation>
    <scope>NUCLEOTIDE SEQUENCE [LARGE SCALE GENOMIC DNA]</scope>
    <source>
        <strain evidence="9">1-1N</strain>
    </source>
</reference>
<feature type="domain" description="Core-binding (CB)" evidence="7">
    <location>
        <begin position="151"/>
        <end position="229"/>
    </location>
</feature>
<dbReference type="InterPro" id="IPR050090">
    <property type="entry name" value="Tyrosine_recombinase_XerCD"/>
</dbReference>
<dbReference type="InterPro" id="IPR044068">
    <property type="entry name" value="CB"/>
</dbReference>
<dbReference type="PANTHER" id="PTHR30349">
    <property type="entry name" value="PHAGE INTEGRASE-RELATED"/>
    <property type="match status" value="1"/>
</dbReference>
<dbReference type="RefSeq" id="WP_152298928.1">
    <property type="nucleotide sequence ID" value="NZ_CP041166.1"/>
</dbReference>
<keyword evidence="4" id="KW-0233">DNA recombination</keyword>
<dbReference type="CDD" id="cd00796">
    <property type="entry name" value="INT_Rci_Hp1_C"/>
    <property type="match status" value="1"/>
</dbReference>
<evidence type="ECO:0000259" key="7">
    <source>
        <dbReference type="PROSITE" id="PS51900"/>
    </source>
</evidence>
<evidence type="ECO:0000313" key="9">
    <source>
        <dbReference type="Proteomes" id="UP000326061"/>
    </source>
</evidence>
<dbReference type="Gene3D" id="1.10.150.130">
    <property type="match status" value="1"/>
</dbReference>
<dbReference type="PROSITE" id="PS51898">
    <property type="entry name" value="TYR_RECOMBINASE"/>
    <property type="match status" value="1"/>
</dbReference>
<dbReference type="Proteomes" id="UP000326061">
    <property type="component" value="Chromosome"/>
</dbReference>
<gene>
    <name evidence="8" type="ORF">FJR47_02650</name>
</gene>
<accession>A0AAJ4DMB8</accession>
<evidence type="ECO:0000259" key="6">
    <source>
        <dbReference type="PROSITE" id="PS51898"/>
    </source>
</evidence>
<dbReference type="EMBL" id="CP041166">
    <property type="protein sequence ID" value="QFR42865.1"/>
    <property type="molecule type" value="Genomic_DNA"/>
</dbReference>
<dbReference type="InterPro" id="IPR013762">
    <property type="entry name" value="Integrase-like_cat_sf"/>
</dbReference>
<evidence type="ECO:0000256" key="1">
    <source>
        <dbReference type="ARBA" id="ARBA00008857"/>
    </source>
</evidence>
<dbReference type="KEGG" id="suln:FJR47_02650"/>
<dbReference type="AlphaFoldDB" id="A0AAJ4DMB8"/>
<evidence type="ECO:0000256" key="2">
    <source>
        <dbReference type="ARBA" id="ARBA00022908"/>
    </source>
</evidence>
<organism evidence="8 9">
    <name type="scientific">Sulfurimonas xiamenensis</name>
    <dbReference type="NCBI Taxonomy" id="2590021"/>
    <lineage>
        <taxon>Bacteria</taxon>
        <taxon>Pseudomonadati</taxon>
        <taxon>Campylobacterota</taxon>
        <taxon>Epsilonproteobacteria</taxon>
        <taxon>Campylobacterales</taxon>
        <taxon>Sulfurimonadaceae</taxon>
        <taxon>Sulfurimonas</taxon>
    </lineage>
</organism>
<comment type="similarity">
    <text evidence="1">Belongs to the 'phage' integrase family.</text>
</comment>
<keyword evidence="3 5" id="KW-0238">DNA-binding</keyword>
<evidence type="ECO:0000256" key="3">
    <source>
        <dbReference type="ARBA" id="ARBA00023125"/>
    </source>
</evidence>
<dbReference type="GO" id="GO:0003677">
    <property type="term" value="F:DNA binding"/>
    <property type="evidence" value="ECO:0007669"/>
    <property type="project" value="UniProtKB-UniRule"/>
</dbReference>
<keyword evidence="9" id="KW-1185">Reference proteome</keyword>
<dbReference type="GO" id="GO:0006310">
    <property type="term" value="P:DNA recombination"/>
    <property type="evidence" value="ECO:0007669"/>
    <property type="project" value="UniProtKB-KW"/>
</dbReference>
<dbReference type="Gene3D" id="1.10.443.10">
    <property type="entry name" value="Intergrase catalytic core"/>
    <property type="match status" value="1"/>
</dbReference>
<evidence type="ECO:0000313" key="8">
    <source>
        <dbReference type="EMBL" id="QFR42865.1"/>
    </source>
</evidence>
<protein>
    <submittedName>
        <fullName evidence="8">Site-specific integrase</fullName>
    </submittedName>
</protein>
<proteinExistence type="inferred from homology"/>
<dbReference type="GO" id="GO:0015074">
    <property type="term" value="P:DNA integration"/>
    <property type="evidence" value="ECO:0007669"/>
    <property type="project" value="UniProtKB-KW"/>
</dbReference>
<dbReference type="InterPro" id="IPR010998">
    <property type="entry name" value="Integrase_recombinase_N"/>
</dbReference>
<dbReference type="SUPFAM" id="SSF56349">
    <property type="entry name" value="DNA breaking-rejoining enzymes"/>
    <property type="match status" value="1"/>
</dbReference>
<dbReference type="PROSITE" id="PS51900">
    <property type="entry name" value="CB"/>
    <property type="match status" value="1"/>
</dbReference>
<name>A0AAJ4DMB8_9BACT</name>
<keyword evidence="2" id="KW-0229">DNA integration</keyword>
<feature type="domain" description="Tyr recombinase" evidence="6">
    <location>
        <begin position="257"/>
        <end position="459"/>
    </location>
</feature>